<dbReference type="Proteomes" id="UP000566995">
    <property type="component" value="Unassembled WGS sequence"/>
</dbReference>
<organism evidence="1 2">
    <name type="scientific">Pseudomonas nitroreducens</name>
    <dbReference type="NCBI Taxonomy" id="46680"/>
    <lineage>
        <taxon>Bacteria</taxon>
        <taxon>Pseudomonadati</taxon>
        <taxon>Pseudomonadota</taxon>
        <taxon>Gammaproteobacteria</taxon>
        <taxon>Pseudomonadales</taxon>
        <taxon>Pseudomonadaceae</taxon>
        <taxon>Pseudomonas</taxon>
    </lineage>
</organism>
<protein>
    <submittedName>
        <fullName evidence="1">Uncharacterized protein</fullName>
    </submittedName>
</protein>
<sequence length="122" mass="13889">MLMADVAPGSLVLALGTDWVACTDALPWNDVYEQLRYVVYSPSYCGDMFVCGFDYSGPTWWSKSLQLGITGVTHWRLAGEHEQDFTATRAQLPAAKIPRNVEALDQLKRWWDWFADSRGIER</sequence>
<dbReference type="AlphaFoldDB" id="A0A7W7KF56"/>
<dbReference type="RefSeq" id="WP_184585965.1">
    <property type="nucleotide sequence ID" value="NZ_JACHLI010000001.1"/>
</dbReference>
<comment type="caution">
    <text evidence="1">The sequence shown here is derived from an EMBL/GenBank/DDBJ whole genome shotgun (WGS) entry which is preliminary data.</text>
</comment>
<evidence type="ECO:0000313" key="2">
    <source>
        <dbReference type="Proteomes" id="UP000566995"/>
    </source>
</evidence>
<reference evidence="1 2" key="1">
    <citation type="submission" date="2020-08" db="EMBL/GenBank/DDBJ databases">
        <title>Functional genomics of gut bacteria from endangered species of beetles.</title>
        <authorList>
            <person name="Carlos-Shanley C."/>
        </authorList>
    </citation>
    <scope>NUCLEOTIDE SEQUENCE [LARGE SCALE GENOMIC DNA]</scope>
    <source>
        <strain evidence="1 2">S00179</strain>
    </source>
</reference>
<dbReference type="EMBL" id="JACHLI010000001">
    <property type="protein sequence ID" value="MBB4861715.1"/>
    <property type="molecule type" value="Genomic_DNA"/>
</dbReference>
<accession>A0A7W7KF56</accession>
<name>A0A7W7KF56_PSENT</name>
<proteinExistence type="predicted"/>
<evidence type="ECO:0000313" key="1">
    <source>
        <dbReference type="EMBL" id="MBB4861715.1"/>
    </source>
</evidence>
<gene>
    <name evidence="1" type="ORF">HNP46_000526</name>
</gene>